<evidence type="ECO:0000256" key="2">
    <source>
        <dbReference type="SAM" id="Phobius"/>
    </source>
</evidence>
<gene>
    <name evidence="3" type="ORF">CC77DRAFT_27234</name>
</gene>
<feature type="transmembrane region" description="Helical" evidence="2">
    <location>
        <begin position="92"/>
        <end position="115"/>
    </location>
</feature>
<organism evidence="3 4">
    <name type="scientific">Alternaria alternata</name>
    <name type="common">Alternaria rot fungus</name>
    <name type="synonym">Torula alternata</name>
    <dbReference type="NCBI Taxonomy" id="5599"/>
    <lineage>
        <taxon>Eukaryota</taxon>
        <taxon>Fungi</taxon>
        <taxon>Dikarya</taxon>
        <taxon>Ascomycota</taxon>
        <taxon>Pezizomycotina</taxon>
        <taxon>Dothideomycetes</taxon>
        <taxon>Pleosporomycetidae</taxon>
        <taxon>Pleosporales</taxon>
        <taxon>Pleosporineae</taxon>
        <taxon>Pleosporaceae</taxon>
        <taxon>Alternaria</taxon>
        <taxon>Alternaria sect. Alternaria</taxon>
        <taxon>Alternaria alternata complex</taxon>
    </lineage>
</organism>
<dbReference type="KEGG" id="aalt:CC77DRAFT_27234"/>
<keyword evidence="4" id="KW-1185">Reference proteome</keyword>
<evidence type="ECO:0000256" key="1">
    <source>
        <dbReference type="SAM" id="MobiDB-lite"/>
    </source>
</evidence>
<sequence>MPSRDRNGEMPLKREKKKGNHPSDVTHIDNMSLTLLLHSAARITRSRRALCVSFTWSALLFCYARHACYRIILEFNFSIVFFRGAVFRFTNISVHNSIVFSGLSWVAGCGTLSWAGSF</sequence>
<proteinExistence type="predicted"/>
<keyword evidence="2" id="KW-0472">Membrane</keyword>
<feature type="compositionally biased region" description="Basic and acidic residues" evidence="1">
    <location>
        <begin position="1"/>
        <end position="13"/>
    </location>
</feature>
<accession>A0A177E2D1</accession>
<name>A0A177E2D1_ALTAL</name>
<keyword evidence="2" id="KW-0812">Transmembrane</keyword>
<dbReference type="AlphaFoldDB" id="A0A177E2D1"/>
<protein>
    <submittedName>
        <fullName evidence="3">Uncharacterized protein</fullName>
    </submittedName>
</protein>
<dbReference type="GeneID" id="29116562"/>
<evidence type="ECO:0000313" key="3">
    <source>
        <dbReference type="EMBL" id="OAG26137.1"/>
    </source>
</evidence>
<dbReference type="VEuPathDB" id="FungiDB:CC77DRAFT_27234"/>
<dbReference type="RefSeq" id="XP_018391558.1">
    <property type="nucleotide sequence ID" value="XM_018530968.1"/>
</dbReference>
<reference evidence="3 4" key="1">
    <citation type="submission" date="2016-05" db="EMBL/GenBank/DDBJ databases">
        <title>Comparative analysis of secretome profiles of manganese(II)-oxidizing ascomycete fungi.</title>
        <authorList>
            <consortium name="DOE Joint Genome Institute"/>
            <person name="Zeiner C.A."/>
            <person name="Purvine S.O."/>
            <person name="Zink E.M."/>
            <person name="Wu S."/>
            <person name="Pasa-Tolic L."/>
            <person name="Chaput D.L."/>
            <person name="Haridas S."/>
            <person name="Grigoriev I.V."/>
            <person name="Santelli C.M."/>
            <person name="Hansel C.M."/>
        </authorList>
    </citation>
    <scope>NUCLEOTIDE SEQUENCE [LARGE SCALE GENOMIC DNA]</scope>
    <source>
        <strain evidence="3 4">SRC1lrK2f</strain>
    </source>
</reference>
<dbReference type="EMBL" id="KV441469">
    <property type="protein sequence ID" value="OAG26137.1"/>
    <property type="molecule type" value="Genomic_DNA"/>
</dbReference>
<evidence type="ECO:0000313" key="4">
    <source>
        <dbReference type="Proteomes" id="UP000077248"/>
    </source>
</evidence>
<feature type="region of interest" description="Disordered" evidence="1">
    <location>
        <begin position="1"/>
        <end position="25"/>
    </location>
</feature>
<keyword evidence="2" id="KW-1133">Transmembrane helix</keyword>
<dbReference type="Proteomes" id="UP000077248">
    <property type="component" value="Unassembled WGS sequence"/>
</dbReference>